<evidence type="ECO:0000313" key="2">
    <source>
        <dbReference type="EMBL" id="MFM0721949.1"/>
    </source>
</evidence>
<sequence length="163" mass="18093">MTTLRVSPDELRAMVGKELEPSEWEVIDQARIDAFAEVTGDRQFIHVDREKAKDSPFGDTVAHGLLILSLLPALIEKSVPIPSDVGVTVNYGYNKIRFPSPVRNGKRVRAKFVISEFSVPSPGRYQLIFTVTVEIEGESKPALVAEWIGICLVNDAREEGSRV</sequence>
<evidence type="ECO:0000313" key="3">
    <source>
        <dbReference type="Proteomes" id="UP001629392"/>
    </source>
</evidence>
<reference evidence="2 3" key="1">
    <citation type="journal article" date="2024" name="Chem. Sci.">
        <title>Discovery of megapolipeptins by genome mining of a Burkholderiales bacteria collection.</title>
        <authorList>
            <person name="Paulo B.S."/>
            <person name="Recchia M.J.J."/>
            <person name="Lee S."/>
            <person name="Fergusson C.H."/>
            <person name="Romanowski S.B."/>
            <person name="Hernandez A."/>
            <person name="Krull N."/>
            <person name="Liu D.Y."/>
            <person name="Cavanagh H."/>
            <person name="Bos A."/>
            <person name="Gray C.A."/>
            <person name="Murphy B.T."/>
            <person name="Linington R.G."/>
            <person name="Eustaquio A.S."/>
        </authorList>
    </citation>
    <scope>NUCLEOTIDE SEQUENCE [LARGE SCALE GENOMIC DNA]</scope>
    <source>
        <strain evidence="2 3">RL17-350-BIC-E</strain>
    </source>
</reference>
<dbReference type="PANTHER" id="PTHR42993">
    <property type="entry name" value="MAOC-LIKE DEHYDRATASE DOMAIN-CONTAINING PROTEIN"/>
    <property type="match status" value="1"/>
</dbReference>
<protein>
    <submittedName>
        <fullName evidence="2">MaoC family dehydratase</fullName>
    </submittedName>
</protein>
<organism evidence="2 3">
    <name type="scientific">Paraburkholderia strydomiana</name>
    <dbReference type="NCBI Taxonomy" id="1245417"/>
    <lineage>
        <taxon>Bacteria</taxon>
        <taxon>Pseudomonadati</taxon>
        <taxon>Pseudomonadota</taxon>
        <taxon>Betaproteobacteria</taxon>
        <taxon>Burkholderiales</taxon>
        <taxon>Burkholderiaceae</taxon>
        <taxon>Paraburkholderia</taxon>
    </lineage>
</organism>
<dbReference type="CDD" id="cd03450">
    <property type="entry name" value="NodN"/>
    <property type="match status" value="1"/>
</dbReference>
<keyword evidence="3" id="KW-1185">Reference proteome</keyword>
<proteinExistence type="predicted"/>
<dbReference type="Gene3D" id="3.10.129.10">
    <property type="entry name" value="Hotdog Thioesterase"/>
    <property type="match status" value="1"/>
</dbReference>
<comment type="caution">
    <text evidence="2">The sequence shown here is derived from an EMBL/GenBank/DDBJ whole genome shotgun (WGS) entry which is preliminary data.</text>
</comment>
<dbReference type="PANTHER" id="PTHR42993:SF1">
    <property type="entry name" value="MAOC-LIKE DEHYDRATASE DOMAIN-CONTAINING PROTEIN"/>
    <property type="match status" value="1"/>
</dbReference>
<dbReference type="InterPro" id="IPR039375">
    <property type="entry name" value="NodN-like"/>
</dbReference>
<gene>
    <name evidence="2" type="ORF">PQQ73_37315</name>
</gene>
<evidence type="ECO:0000259" key="1">
    <source>
        <dbReference type="Pfam" id="PF01575"/>
    </source>
</evidence>
<dbReference type="Proteomes" id="UP001629392">
    <property type="component" value="Unassembled WGS sequence"/>
</dbReference>
<feature type="domain" description="MaoC-like" evidence="1">
    <location>
        <begin position="14"/>
        <end position="116"/>
    </location>
</feature>
<accession>A0ABW9ESV0</accession>
<name>A0ABW9ESV0_9BURK</name>
<dbReference type="InterPro" id="IPR002539">
    <property type="entry name" value="MaoC-like_dom"/>
</dbReference>
<dbReference type="InterPro" id="IPR029069">
    <property type="entry name" value="HotDog_dom_sf"/>
</dbReference>
<dbReference type="SUPFAM" id="SSF54637">
    <property type="entry name" value="Thioesterase/thiol ester dehydrase-isomerase"/>
    <property type="match status" value="1"/>
</dbReference>
<dbReference type="Pfam" id="PF01575">
    <property type="entry name" value="MaoC_dehydratas"/>
    <property type="match status" value="1"/>
</dbReference>
<dbReference type="EMBL" id="JAQQCL010000066">
    <property type="protein sequence ID" value="MFM0721949.1"/>
    <property type="molecule type" value="Genomic_DNA"/>
</dbReference>
<dbReference type="RefSeq" id="WP_006052621.1">
    <property type="nucleotide sequence ID" value="NZ_JAQQCL010000066.1"/>
</dbReference>